<dbReference type="GO" id="GO:0005789">
    <property type="term" value="C:endoplasmic reticulum membrane"/>
    <property type="evidence" value="ECO:0007669"/>
    <property type="project" value="UniProtKB-SubCell"/>
</dbReference>
<evidence type="ECO:0000256" key="4">
    <source>
        <dbReference type="ARBA" id="ARBA00022692"/>
    </source>
</evidence>
<comment type="subcellular location">
    <subcellularLocation>
        <location evidence="1">Endoplasmic reticulum membrane</location>
        <topology evidence="1">Multi-pass membrane protein</topology>
    </subcellularLocation>
</comment>
<feature type="compositionally biased region" description="Polar residues" evidence="11">
    <location>
        <begin position="87"/>
        <end position="96"/>
    </location>
</feature>
<dbReference type="Proteomes" id="UP000008792">
    <property type="component" value="Unassembled WGS sequence"/>
</dbReference>
<dbReference type="InParanoid" id="B4MDI3"/>
<feature type="compositionally biased region" description="Low complexity" evidence="11">
    <location>
        <begin position="55"/>
        <end position="85"/>
    </location>
</feature>
<protein>
    <submittedName>
        <fullName evidence="12">Uncharacterized protein, isoform B</fullName>
    </submittedName>
</protein>
<dbReference type="GO" id="GO:0005794">
    <property type="term" value="C:Golgi apparatus"/>
    <property type="evidence" value="ECO:0007669"/>
    <property type="project" value="TreeGrafter"/>
</dbReference>
<dbReference type="OrthoDB" id="10022292at2759"/>
<evidence type="ECO:0000256" key="10">
    <source>
        <dbReference type="ARBA" id="ARBA00024938"/>
    </source>
</evidence>
<dbReference type="eggNOG" id="KOG4467">
    <property type="taxonomic scope" value="Eukaryota"/>
</dbReference>
<keyword evidence="13" id="KW-1185">Reference proteome</keyword>
<evidence type="ECO:0000256" key="5">
    <source>
        <dbReference type="ARBA" id="ARBA00022703"/>
    </source>
</evidence>
<keyword evidence="7" id="KW-1133">Transmembrane helix</keyword>
<dbReference type="SUPFAM" id="SSF48371">
    <property type="entry name" value="ARM repeat"/>
    <property type="match status" value="1"/>
</dbReference>
<evidence type="ECO:0000256" key="9">
    <source>
        <dbReference type="ARBA" id="ARBA00023180"/>
    </source>
</evidence>
<evidence type="ECO:0000256" key="6">
    <source>
        <dbReference type="ARBA" id="ARBA00022824"/>
    </source>
</evidence>
<keyword evidence="8" id="KW-0472">Membrane</keyword>
<evidence type="ECO:0000256" key="2">
    <source>
        <dbReference type="ARBA" id="ARBA00007984"/>
    </source>
</evidence>
<gene>
    <name evidence="12" type="primary">Dvir\GJ16168</name>
    <name evidence="12" type="ORF">Dvir_GJ16168</name>
</gene>
<feature type="region of interest" description="Disordered" evidence="11">
    <location>
        <begin position="1"/>
        <end position="116"/>
    </location>
</feature>
<comment type="similarity">
    <text evidence="2">Belongs to the TMEM214 family.</text>
</comment>
<dbReference type="GO" id="GO:0006915">
    <property type="term" value="P:apoptotic process"/>
    <property type="evidence" value="ECO:0007669"/>
    <property type="project" value="UniProtKB-KW"/>
</dbReference>
<dbReference type="HOGENOM" id="CLU_025330_2_0_1"/>
<organism evidence="12 13">
    <name type="scientific">Drosophila virilis</name>
    <name type="common">Fruit fly</name>
    <dbReference type="NCBI Taxonomy" id="7244"/>
    <lineage>
        <taxon>Eukaryota</taxon>
        <taxon>Metazoa</taxon>
        <taxon>Ecdysozoa</taxon>
        <taxon>Arthropoda</taxon>
        <taxon>Hexapoda</taxon>
        <taxon>Insecta</taxon>
        <taxon>Pterygota</taxon>
        <taxon>Neoptera</taxon>
        <taxon>Endopterygota</taxon>
        <taxon>Diptera</taxon>
        <taxon>Brachycera</taxon>
        <taxon>Muscomorpha</taxon>
        <taxon>Ephydroidea</taxon>
        <taxon>Drosophilidae</taxon>
        <taxon>Drosophila</taxon>
    </lineage>
</organism>
<dbReference type="KEGG" id="dvi:6635640"/>
<keyword evidence="6" id="KW-0256">Endoplasmic reticulum</keyword>
<feature type="compositionally biased region" description="Basic and acidic residues" evidence="11">
    <location>
        <begin position="18"/>
        <end position="32"/>
    </location>
</feature>
<accession>B4MDI3</accession>
<comment type="subunit">
    <text evidence="3">Constitutively interacts with CASP4; required for the localization of procaspase 4 to the ER.</text>
</comment>
<dbReference type="FunCoup" id="B4MDI3">
    <property type="interactions" value="1697"/>
</dbReference>
<keyword evidence="9" id="KW-0325">Glycoprotein</keyword>
<evidence type="ECO:0000256" key="8">
    <source>
        <dbReference type="ARBA" id="ARBA00023136"/>
    </source>
</evidence>
<dbReference type="InterPro" id="IPR016024">
    <property type="entry name" value="ARM-type_fold"/>
</dbReference>
<dbReference type="PANTHER" id="PTHR13448">
    <property type="entry name" value="TRANSMEMBRANE PROTEIN 214"/>
    <property type="match status" value="1"/>
</dbReference>
<dbReference type="STRING" id="7244.B4MDI3"/>
<evidence type="ECO:0000313" key="12">
    <source>
        <dbReference type="EMBL" id="EDW71244.2"/>
    </source>
</evidence>
<sequence>MSAASNQWEVVSKSRKQKNLEKKVSAHTEQKRIAAQLPKLEELMPTQQYRNLFGNNSSNNNNNKSNSPAKSTSSIASASSKGKSQSPRKTNPNAAKSTGADSAKKQPKPAAKAKSLEQAMKQITIDDFAAQVAQVKISCPGSELRWLSNIASYLNGVLSYDCDPTFSGRSAQYPSNLASSGLKQAILEFLRSVGETNLEYFFYSLLDSMATELNSGQTVAGYKFVLQLIGQNWPSICAHNMAKTALLRNSYQNRSNICLSILWAIGQGGHQSLTEGVKVWQNLMLPNLEMKSFTKFVVEHIERVLLAAAARKSETLQLNQQEFFACYNALNASYNNFAKELQQSLKRSATQLLQLYIASPVKQANIFLTLLREIESKKQRTEIEGCISCLLSSGAEDCFKVWRMNYKKQQLSSLVLLQTIDNDWTESTKQLAQSPAYHAFLQDVKNLNTELQTGKRKDLYVDELTTVLKNVQEKSSAQQKKNKQNAAQKKKCGCCKWTLGSILIVALIAGALYYDTEANGKGLFEKSATGKVLKNAGILPQVQRGWYVTMSASARGYKWAEQHVPPYAEPAIKTSCDVWKVARNACCNAYTNALNYWRSKWPAVAKFIDQYVPNFSHQLEAFAAGAKDLAVNSYDKSATLIKEKVLVGRFSPENINQALNQTRNAALEYYNQFHKKVDAYAKLK</sequence>
<keyword evidence="4" id="KW-0812">Transmembrane</keyword>
<evidence type="ECO:0000256" key="3">
    <source>
        <dbReference type="ARBA" id="ARBA00011720"/>
    </source>
</evidence>
<feature type="compositionally biased region" description="Polar residues" evidence="11">
    <location>
        <begin position="45"/>
        <end position="54"/>
    </location>
</feature>
<keyword evidence="5" id="KW-0053">Apoptosis</keyword>
<comment type="function">
    <text evidence="10">Critical mediator, in cooperation with CASP4, of endoplasmic reticulum-stress induced apoptosis. Required or the activation of CASP4 following endoplasmic reticulum stress.</text>
</comment>
<name>B4MDI3_DROVI</name>
<evidence type="ECO:0000256" key="11">
    <source>
        <dbReference type="SAM" id="MobiDB-lite"/>
    </source>
</evidence>
<dbReference type="EMBL" id="CH940661">
    <property type="protein sequence ID" value="EDW71244.2"/>
    <property type="molecule type" value="Genomic_DNA"/>
</dbReference>
<dbReference type="InterPro" id="IPR019308">
    <property type="entry name" value="TMEM214"/>
</dbReference>
<evidence type="ECO:0000256" key="1">
    <source>
        <dbReference type="ARBA" id="ARBA00004477"/>
    </source>
</evidence>
<reference evidence="12 13" key="1">
    <citation type="journal article" date="2007" name="Nature">
        <title>Evolution of genes and genomes on the Drosophila phylogeny.</title>
        <authorList>
            <consortium name="Drosophila 12 Genomes Consortium"/>
            <person name="Clark A.G."/>
            <person name="Eisen M.B."/>
            <person name="Smith D.R."/>
            <person name="Bergman C.M."/>
            <person name="Oliver B."/>
            <person name="Markow T.A."/>
            <person name="Kaufman T.C."/>
            <person name="Kellis M."/>
            <person name="Gelbart W."/>
            <person name="Iyer V.N."/>
            <person name="Pollard D.A."/>
            <person name="Sackton T.B."/>
            <person name="Larracuente A.M."/>
            <person name="Singh N.D."/>
            <person name="Abad J.P."/>
            <person name="Abt D.N."/>
            <person name="Adryan B."/>
            <person name="Aguade M."/>
            <person name="Akashi H."/>
            <person name="Anderson W.W."/>
            <person name="Aquadro C.F."/>
            <person name="Ardell D.H."/>
            <person name="Arguello R."/>
            <person name="Artieri C.G."/>
            <person name="Barbash D.A."/>
            <person name="Barker D."/>
            <person name="Barsanti P."/>
            <person name="Batterham P."/>
            <person name="Batzoglou S."/>
            <person name="Begun D."/>
            <person name="Bhutkar A."/>
            <person name="Blanco E."/>
            <person name="Bosak S.A."/>
            <person name="Bradley R.K."/>
            <person name="Brand A.D."/>
            <person name="Brent M.R."/>
            <person name="Brooks A.N."/>
            <person name="Brown R.H."/>
            <person name="Butlin R.K."/>
            <person name="Caggese C."/>
            <person name="Calvi B.R."/>
            <person name="Bernardo de Carvalho A."/>
            <person name="Caspi A."/>
            <person name="Castrezana S."/>
            <person name="Celniker S.E."/>
            <person name="Chang J.L."/>
            <person name="Chapple C."/>
            <person name="Chatterji S."/>
            <person name="Chinwalla A."/>
            <person name="Civetta A."/>
            <person name="Clifton S.W."/>
            <person name="Comeron J.M."/>
            <person name="Costello J.C."/>
            <person name="Coyne J.A."/>
            <person name="Daub J."/>
            <person name="David R.G."/>
            <person name="Delcher A.L."/>
            <person name="Delehaunty K."/>
            <person name="Do C.B."/>
            <person name="Ebling H."/>
            <person name="Edwards K."/>
            <person name="Eickbush T."/>
            <person name="Evans J.D."/>
            <person name="Filipski A."/>
            <person name="Findeiss S."/>
            <person name="Freyhult E."/>
            <person name="Fulton L."/>
            <person name="Fulton R."/>
            <person name="Garcia A.C."/>
            <person name="Gardiner A."/>
            <person name="Garfield D.A."/>
            <person name="Garvin B.E."/>
            <person name="Gibson G."/>
            <person name="Gilbert D."/>
            <person name="Gnerre S."/>
            <person name="Godfrey J."/>
            <person name="Good R."/>
            <person name="Gotea V."/>
            <person name="Gravely B."/>
            <person name="Greenberg A.J."/>
            <person name="Griffiths-Jones S."/>
            <person name="Gross S."/>
            <person name="Guigo R."/>
            <person name="Gustafson E.A."/>
            <person name="Haerty W."/>
            <person name="Hahn M.W."/>
            <person name="Halligan D.L."/>
            <person name="Halpern A.L."/>
            <person name="Halter G.M."/>
            <person name="Han M.V."/>
            <person name="Heger A."/>
            <person name="Hillier L."/>
            <person name="Hinrichs A.S."/>
            <person name="Holmes I."/>
            <person name="Hoskins R.A."/>
            <person name="Hubisz M.J."/>
            <person name="Hultmark D."/>
            <person name="Huntley M.A."/>
            <person name="Jaffe D.B."/>
            <person name="Jagadeeshan S."/>
            <person name="Jeck W.R."/>
            <person name="Johnson J."/>
            <person name="Jones C.D."/>
            <person name="Jordan W.C."/>
            <person name="Karpen G.H."/>
            <person name="Kataoka E."/>
            <person name="Keightley P.D."/>
            <person name="Kheradpour P."/>
            <person name="Kirkness E.F."/>
            <person name="Koerich L.B."/>
            <person name="Kristiansen K."/>
            <person name="Kudrna D."/>
            <person name="Kulathinal R.J."/>
            <person name="Kumar S."/>
            <person name="Kwok R."/>
            <person name="Lander E."/>
            <person name="Langley C.H."/>
            <person name="Lapoint R."/>
            <person name="Lazzaro B.P."/>
            <person name="Lee S.J."/>
            <person name="Levesque L."/>
            <person name="Li R."/>
            <person name="Lin C.F."/>
            <person name="Lin M.F."/>
            <person name="Lindblad-Toh K."/>
            <person name="Llopart A."/>
            <person name="Long M."/>
            <person name="Low L."/>
            <person name="Lozovsky E."/>
            <person name="Lu J."/>
            <person name="Luo M."/>
            <person name="Machado C.A."/>
            <person name="Makalowski W."/>
            <person name="Marzo M."/>
            <person name="Matsuda M."/>
            <person name="Matzkin L."/>
            <person name="McAllister B."/>
            <person name="McBride C.S."/>
            <person name="McKernan B."/>
            <person name="McKernan K."/>
            <person name="Mendez-Lago M."/>
            <person name="Minx P."/>
            <person name="Mollenhauer M.U."/>
            <person name="Montooth K."/>
            <person name="Mount S.M."/>
            <person name="Mu X."/>
            <person name="Myers E."/>
            <person name="Negre B."/>
            <person name="Newfeld S."/>
            <person name="Nielsen R."/>
            <person name="Noor M.A."/>
            <person name="O'Grady P."/>
            <person name="Pachter L."/>
            <person name="Papaceit M."/>
            <person name="Parisi M.J."/>
            <person name="Parisi M."/>
            <person name="Parts L."/>
            <person name="Pedersen J.S."/>
            <person name="Pesole G."/>
            <person name="Phillippy A.M."/>
            <person name="Ponting C.P."/>
            <person name="Pop M."/>
            <person name="Porcelli D."/>
            <person name="Powell J.R."/>
            <person name="Prohaska S."/>
            <person name="Pruitt K."/>
            <person name="Puig M."/>
            <person name="Quesneville H."/>
            <person name="Ram K.R."/>
            <person name="Rand D."/>
            <person name="Rasmussen M.D."/>
            <person name="Reed L.K."/>
            <person name="Reenan R."/>
            <person name="Reily A."/>
            <person name="Remington K.A."/>
            <person name="Rieger T.T."/>
            <person name="Ritchie M.G."/>
            <person name="Robin C."/>
            <person name="Rogers Y.H."/>
            <person name="Rohde C."/>
            <person name="Rozas J."/>
            <person name="Rubenfield M.J."/>
            <person name="Ruiz A."/>
            <person name="Russo S."/>
            <person name="Salzberg S.L."/>
            <person name="Sanchez-Gracia A."/>
            <person name="Saranga D.J."/>
            <person name="Sato H."/>
            <person name="Schaeffer S.W."/>
            <person name="Schatz M.C."/>
            <person name="Schlenke T."/>
            <person name="Schwartz R."/>
            <person name="Segarra C."/>
            <person name="Singh R.S."/>
            <person name="Sirot L."/>
            <person name="Sirota M."/>
            <person name="Sisneros N.B."/>
            <person name="Smith C.D."/>
            <person name="Smith T.F."/>
            <person name="Spieth J."/>
            <person name="Stage D.E."/>
            <person name="Stark A."/>
            <person name="Stephan W."/>
            <person name="Strausberg R.L."/>
            <person name="Strempel S."/>
            <person name="Sturgill D."/>
            <person name="Sutton G."/>
            <person name="Sutton G.G."/>
            <person name="Tao W."/>
            <person name="Teichmann S."/>
            <person name="Tobari Y.N."/>
            <person name="Tomimura Y."/>
            <person name="Tsolas J.M."/>
            <person name="Valente V.L."/>
            <person name="Venter E."/>
            <person name="Venter J.C."/>
            <person name="Vicario S."/>
            <person name="Vieira F.G."/>
            <person name="Vilella A.J."/>
            <person name="Villasante A."/>
            <person name="Walenz B."/>
            <person name="Wang J."/>
            <person name="Wasserman M."/>
            <person name="Watts T."/>
            <person name="Wilson D."/>
            <person name="Wilson R.K."/>
            <person name="Wing R.A."/>
            <person name="Wolfner M.F."/>
            <person name="Wong A."/>
            <person name="Wong G.K."/>
            <person name="Wu C.I."/>
            <person name="Wu G."/>
            <person name="Yamamoto D."/>
            <person name="Yang H.P."/>
            <person name="Yang S.P."/>
            <person name="Yorke J.A."/>
            <person name="Yoshida K."/>
            <person name="Zdobnov E."/>
            <person name="Zhang P."/>
            <person name="Zhang Y."/>
            <person name="Zimin A.V."/>
            <person name="Baldwin J."/>
            <person name="Abdouelleil A."/>
            <person name="Abdulkadir J."/>
            <person name="Abebe A."/>
            <person name="Abera B."/>
            <person name="Abreu J."/>
            <person name="Acer S.C."/>
            <person name="Aftuck L."/>
            <person name="Alexander A."/>
            <person name="An P."/>
            <person name="Anderson E."/>
            <person name="Anderson S."/>
            <person name="Arachi H."/>
            <person name="Azer M."/>
            <person name="Bachantsang P."/>
            <person name="Barry A."/>
            <person name="Bayul T."/>
            <person name="Berlin A."/>
            <person name="Bessette D."/>
            <person name="Bloom T."/>
            <person name="Blye J."/>
            <person name="Boguslavskiy L."/>
            <person name="Bonnet C."/>
            <person name="Boukhgalter B."/>
            <person name="Bourzgui I."/>
            <person name="Brown A."/>
            <person name="Cahill P."/>
            <person name="Channer S."/>
            <person name="Cheshatsang Y."/>
            <person name="Chuda L."/>
            <person name="Citroen M."/>
            <person name="Collymore A."/>
            <person name="Cooke P."/>
            <person name="Costello M."/>
            <person name="D'Aco K."/>
            <person name="Daza R."/>
            <person name="De Haan G."/>
            <person name="DeGray S."/>
            <person name="DeMaso C."/>
            <person name="Dhargay N."/>
            <person name="Dooley K."/>
            <person name="Dooley E."/>
            <person name="Doricent M."/>
            <person name="Dorje P."/>
            <person name="Dorjee K."/>
            <person name="Dupes A."/>
            <person name="Elong R."/>
            <person name="Falk J."/>
            <person name="Farina A."/>
            <person name="Faro S."/>
            <person name="Ferguson D."/>
            <person name="Fisher S."/>
            <person name="Foley C.D."/>
            <person name="Franke A."/>
            <person name="Friedrich D."/>
            <person name="Gadbois L."/>
            <person name="Gearin G."/>
            <person name="Gearin C.R."/>
            <person name="Giannoukos G."/>
            <person name="Goode T."/>
            <person name="Graham J."/>
            <person name="Grandbois E."/>
            <person name="Grewal S."/>
            <person name="Gyaltsen K."/>
            <person name="Hafez N."/>
            <person name="Hagos B."/>
            <person name="Hall J."/>
            <person name="Henson C."/>
            <person name="Hollinger A."/>
            <person name="Honan T."/>
            <person name="Huard M.D."/>
            <person name="Hughes L."/>
            <person name="Hurhula B."/>
            <person name="Husby M.E."/>
            <person name="Kamat A."/>
            <person name="Kanga B."/>
            <person name="Kashin S."/>
            <person name="Khazanovich D."/>
            <person name="Kisner P."/>
            <person name="Lance K."/>
            <person name="Lara M."/>
            <person name="Lee W."/>
            <person name="Lennon N."/>
            <person name="Letendre F."/>
            <person name="LeVine R."/>
            <person name="Lipovsky A."/>
            <person name="Liu X."/>
            <person name="Liu J."/>
            <person name="Liu S."/>
            <person name="Lokyitsang T."/>
            <person name="Lokyitsang Y."/>
            <person name="Lubonja R."/>
            <person name="Lui A."/>
            <person name="MacDonald P."/>
            <person name="Magnisalis V."/>
            <person name="Maru K."/>
            <person name="Matthews C."/>
            <person name="McCusker W."/>
            <person name="McDonough S."/>
            <person name="Mehta T."/>
            <person name="Meldrim J."/>
            <person name="Meneus L."/>
            <person name="Mihai O."/>
            <person name="Mihalev A."/>
            <person name="Mihova T."/>
            <person name="Mittelman R."/>
            <person name="Mlenga V."/>
            <person name="Montmayeur A."/>
            <person name="Mulrain L."/>
            <person name="Navidi A."/>
            <person name="Naylor J."/>
            <person name="Negash T."/>
            <person name="Nguyen T."/>
            <person name="Nguyen N."/>
            <person name="Nicol R."/>
            <person name="Norbu C."/>
            <person name="Norbu N."/>
            <person name="Novod N."/>
            <person name="O'Neill B."/>
            <person name="Osman S."/>
            <person name="Markiewicz E."/>
            <person name="Oyono O.L."/>
            <person name="Patti C."/>
            <person name="Phunkhang P."/>
            <person name="Pierre F."/>
            <person name="Priest M."/>
            <person name="Raghuraman S."/>
            <person name="Rege F."/>
            <person name="Reyes R."/>
            <person name="Rise C."/>
            <person name="Rogov P."/>
            <person name="Ross K."/>
            <person name="Ryan E."/>
            <person name="Settipalli S."/>
            <person name="Shea T."/>
            <person name="Sherpa N."/>
            <person name="Shi L."/>
            <person name="Shih D."/>
            <person name="Sparrow T."/>
            <person name="Spaulding J."/>
            <person name="Stalker J."/>
            <person name="Stange-Thomann N."/>
            <person name="Stavropoulos S."/>
            <person name="Stone C."/>
            <person name="Strader C."/>
            <person name="Tesfaye S."/>
            <person name="Thomson T."/>
            <person name="Thoulutsang Y."/>
            <person name="Thoulutsang D."/>
            <person name="Topham K."/>
            <person name="Topping I."/>
            <person name="Tsamla T."/>
            <person name="Vassiliev H."/>
            <person name="Vo A."/>
            <person name="Wangchuk T."/>
            <person name="Wangdi T."/>
            <person name="Weiand M."/>
            <person name="Wilkinson J."/>
            <person name="Wilson A."/>
            <person name="Yadav S."/>
            <person name="Young G."/>
            <person name="Yu Q."/>
            <person name="Zembek L."/>
            <person name="Zhong D."/>
            <person name="Zimmer A."/>
            <person name="Zwirko Z."/>
            <person name="Jaffe D.B."/>
            <person name="Alvarez P."/>
            <person name="Brockman W."/>
            <person name="Butler J."/>
            <person name="Chin C."/>
            <person name="Gnerre S."/>
            <person name="Grabherr M."/>
            <person name="Kleber M."/>
            <person name="Mauceli E."/>
            <person name="MacCallum I."/>
        </authorList>
    </citation>
    <scope>NUCLEOTIDE SEQUENCE [LARGE SCALE GENOMIC DNA]</scope>
    <source>
        <strain evidence="13">Tucson 15010-1051.87</strain>
    </source>
</reference>
<dbReference type="PANTHER" id="PTHR13448:SF0">
    <property type="entry name" value="TRANSMEMBRANE PROTEIN 214"/>
    <property type="match status" value="1"/>
</dbReference>
<evidence type="ECO:0000256" key="7">
    <source>
        <dbReference type="ARBA" id="ARBA00022989"/>
    </source>
</evidence>
<evidence type="ECO:0000313" key="13">
    <source>
        <dbReference type="Proteomes" id="UP000008792"/>
    </source>
</evidence>
<dbReference type="Pfam" id="PF10151">
    <property type="entry name" value="TMEM214"/>
    <property type="match status" value="1"/>
</dbReference>
<proteinExistence type="inferred from homology"/>
<dbReference type="AlphaFoldDB" id="B4MDI3"/>